<name>A0A9P9GD77_FUSRE</name>
<dbReference type="AlphaFoldDB" id="A0A9P9GD77"/>
<evidence type="ECO:0000313" key="3">
    <source>
        <dbReference type="Proteomes" id="UP000720189"/>
    </source>
</evidence>
<dbReference type="EMBL" id="JAGMUX010000016">
    <property type="protein sequence ID" value="KAH7236751.1"/>
    <property type="molecule type" value="Genomic_DNA"/>
</dbReference>
<dbReference type="Pfam" id="PF00646">
    <property type="entry name" value="F-box"/>
    <property type="match status" value="1"/>
</dbReference>
<dbReference type="Proteomes" id="UP000720189">
    <property type="component" value="Unassembled WGS sequence"/>
</dbReference>
<dbReference type="InterPro" id="IPR001810">
    <property type="entry name" value="F-box_dom"/>
</dbReference>
<comment type="caution">
    <text evidence="2">The sequence shown here is derived from an EMBL/GenBank/DDBJ whole genome shotgun (WGS) entry which is preliminary data.</text>
</comment>
<keyword evidence="3" id="KW-1185">Reference proteome</keyword>
<sequence>MASIQELPNELIVMAVADMPLSTFAALRQTCKRFNEVTIVIFGRRFFRTRNIMLHERSVQNLASIAKHPVSAPCVRKVGFALTRMKSDWDGFEEECEARRHYGVEEMTFERMHDIPQRLPATAFILVLEHAFTRLPNCKTISLTHIQRPWGLHKLTAEELSGVQTYYEPQKFKGRWFIRYLIGYIFTLSSKFGMENVEIFADKVCHKPLKWKPRKPCTTIGIYDICMARPIASSNLRSLKMTVNTWYRRWPDDAFSQLTSCFPQLSSLTLDFEMGANGFLVSSKFIIPGLKELTLCCKNCYPRELTDVIKRHGETLEHVAFQDVYLGSLQDWLVLMGVLCKRISQIVRYPNKSELQASYREVYNIADLENDDDKRKMQDLLPRDHLIGTFVSTPINRAHVRTNGACVVDHFQAAAYSLPLFRFSM</sequence>
<accession>A0A9P9GD77</accession>
<dbReference type="RefSeq" id="XP_046044881.1">
    <property type="nucleotide sequence ID" value="XM_046200722.1"/>
</dbReference>
<proteinExistence type="predicted"/>
<reference evidence="2" key="1">
    <citation type="journal article" date="2021" name="Nat. Commun.">
        <title>Genetic determinants of endophytism in the Arabidopsis root mycobiome.</title>
        <authorList>
            <person name="Mesny F."/>
            <person name="Miyauchi S."/>
            <person name="Thiergart T."/>
            <person name="Pickel B."/>
            <person name="Atanasova L."/>
            <person name="Karlsson M."/>
            <person name="Huettel B."/>
            <person name="Barry K.W."/>
            <person name="Haridas S."/>
            <person name="Chen C."/>
            <person name="Bauer D."/>
            <person name="Andreopoulos W."/>
            <person name="Pangilinan J."/>
            <person name="LaButti K."/>
            <person name="Riley R."/>
            <person name="Lipzen A."/>
            <person name="Clum A."/>
            <person name="Drula E."/>
            <person name="Henrissat B."/>
            <person name="Kohler A."/>
            <person name="Grigoriev I.V."/>
            <person name="Martin F.M."/>
            <person name="Hacquard S."/>
        </authorList>
    </citation>
    <scope>NUCLEOTIDE SEQUENCE</scope>
    <source>
        <strain evidence="2">MPI-CAGE-AT-0023</strain>
    </source>
</reference>
<evidence type="ECO:0000313" key="2">
    <source>
        <dbReference type="EMBL" id="KAH7236751.1"/>
    </source>
</evidence>
<dbReference type="GeneID" id="70230676"/>
<gene>
    <name evidence="2" type="ORF">BKA55DRAFT_707734</name>
</gene>
<evidence type="ECO:0000259" key="1">
    <source>
        <dbReference type="Pfam" id="PF00646"/>
    </source>
</evidence>
<protein>
    <recommendedName>
        <fullName evidence="1">F-box domain-containing protein</fullName>
    </recommendedName>
</protein>
<dbReference type="OrthoDB" id="5279008at2759"/>
<feature type="domain" description="F-box" evidence="1">
    <location>
        <begin position="4"/>
        <end position="36"/>
    </location>
</feature>
<organism evidence="2 3">
    <name type="scientific">Fusarium redolens</name>
    <dbReference type="NCBI Taxonomy" id="48865"/>
    <lineage>
        <taxon>Eukaryota</taxon>
        <taxon>Fungi</taxon>
        <taxon>Dikarya</taxon>
        <taxon>Ascomycota</taxon>
        <taxon>Pezizomycotina</taxon>
        <taxon>Sordariomycetes</taxon>
        <taxon>Hypocreomycetidae</taxon>
        <taxon>Hypocreales</taxon>
        <taxon>Nectriaceae</taxon>
        <taxon>Fusarium</taxon>
        <taxon>Fusarium redolens species complex</taxon>
    </lineage>
</organism>